<dbReference type="Proteomes" id="UP000246077">
    <property type="component" value="Unassembled WGS sequence"/>
</dbReference>
<name>A0A317E4L9_9PROT</name>
<sequence>MEGTGVIDRFLEVFTRYIDSGFGLLHGEVAWLATTLIAIDMTLAALFWAWGADEDILARLVKKTLFVGVFAYLIGNWNTLARVVFESFAGLGLTASGSALAIEDLLRPGRVAQTGLDAGQPLLQALSDLMGYWSFFENFIQIACLLLAWVLVLLAFFVLSVQLFVTLIEFKLTTLAGFVLIPFGLFGKSAFIAERVLGNVVSSGIKVLVLAVIVGIASSLFGEFTAGFGGEQPTIDEAMAIVLASLAMLGLGIFGPGIANGLVSGGPQLGAGSAVGTALAAGGTLAAGAAAARITAGAAAGAATASARAGAGMTGGASTAYALGAAGESGAARVAHGLAGVARAGAAAASRPFKTVAARSSAAMGEAAREGARSAFAATGGSSTAGTVAGDATPVPEGPSAAPAWARRMQRAQSLHQGATTAAHAIRATDGHGGDTSISLTEGDR</sequence>
<gene>
    <name evidence="8" type="primary">trbL</name>
    <name evidence="8" type="ORF">DKG75_06150</name>
</gene>
<keyword evidence="9" id="KW-1185">Reference proteome</keyword>
<reference evidence="9" key="1">
    <citation type="submission" date="2018-05" db="EMBL/GenBank/DDBJ databases">
        <title>Zavarzinia sp. HR-AS.</title>
        <authorList>
            <person name="Lee Y."/>
            <person name="Jeon C.O."/>
        </authorList>
    </citation>
    <scope>NUCLEOTIDE SEQUENCE [LARGE SCALE GENOMIC DNA]</scope>
    <source>
        <strain evidence="9">DSM 1231</strain>
    </source>
</reference>
<dbReference type="NCBIfam" id="TIGR02783">
    <property type="entry name" value="TrbL_P"/>
    <property type="match status" value="1"/>
</dbReference>
<evidence type="ECO:0000256" key="4">
    <source>
        <dbReference type="ARBA" id="ARBA00022989"/>
    </source>
</evidence>
<comment type="subcellular location">
    <subcellularLocation>
        <location evidence="1">Membrane</location>
        <topology evidence="1">Multi-pass membrane protein</topology>
    </subcellularLocation>
</comment>
<evidence type="ECO:0000256" key="7">
    <source>
        <dbReference type="SAM" id="Phobius"/>
    </source>
</evidence>
<evidence type="ECO:0000313" key="8">
    <source>
        <dbReference type="EMBL" id="PWR21581.1"/>
    </source>
</evidence>
<dbReference type="AlphaFoldDB" id="A0A317E4L9"/>
<evidence type="ECO:0000256" key="3">
    <source>
        <dbReference type="ARBA" id="ARBA00022692"/>
    </source>
</evidence>
<dbReference type="GO" id="GO:0030255">
    <property type="term" value="P:protein secretion by the type IV secretion system"/>
    <property type="evidence" value="ECO:0007669"/>
    <property type="project" value="InterPro"/>
</dbReference>
<feature type="compositionally biased region" description="Polar residues" evidence="6">
    <location>
        <begin position="411"/>
        <end position="420"/>
    </location>
</feature>
<evidence type="ECO:0000256" key="2">
    <source>
        <dbReference type="ARBA" id="ARBA00007802"/>
    </source>
</evidence>
<keyword evidence="5 7" id="KW-0472">Membrane</keyword>
<dbReference type="OrthoDB" id="9788052at2"/>
<feature type="transmembrane region" description="Helical" evidence="7">
    <location>
        <begin position="205"/>
        <end position="226"/>
    </location>
</feature>
<feature type="compositionally biased region" description="Low complexity" evidence="6">
    <location>
        <begin position="378"/>
        <end position="393"/>
    </location>
</feature>
<feature type="compositionally biased region" description="Polar residues" evidence="6">
    <location>
        <begin position="436"/>
        <end position="445"/>
    </location>
</feature>
<feature type="transmembrane region" description="Helical" evidence="7">
    <location>
        <begin position="139"/>
        <end position="165"/>
    </location>
</feature>
<organism evidence="8 9">
    <name type="scientific">Zavarzinia compransoris</name>
    <dbReference type="NCBI Taxonomy" id="1264899"/>
    <lineage>
        <taxon>Bacteria</taxon>
        <taxon>Pseudomonadati</taxon>
        <taxon>Pseudomonadota</taxon>
        <taxon>Alphaproteobacteria</taxon>
        <taxon>Rhodospirillales</taxon>
        <taxon>Zavarziniaceae</taxon>
        <taxon>Zavarzinia</taxon>
    </lineage>
</organism>
<feature type="transmembrane region" description="Helical" evidence="7">
    <location>
        <begin position="172"/>
        <end position="193"/>
    </location>
</feature>
<proteinExistence type="inferred from homology"/>
<keyword evidence="4 7" id="KW-1133">Transmembrane helix</keyword>
<comment type="similarity">
    <text evidence="2">Belongs to the TrbL/VirB6 family.</text>
</comment>
<dbReference type="InterPro" id="IPR007688">
    <property type="entry name" value="Conjugal_tfr_TrbL/VirB6"/>
</dbReference>
<feature type="transmembrane region" description="Helical" evidence="7">
    <location>
        <begin position="64"/>
        <end position="85"/>
    </location>
</feature>
<dbReference type="GO" id="GO:0016020">
    <property type="term" value="C:membrane"/>
    <property type="evidence" value="ECO:0007669"/>
    <property type="project" value="UniProtKB-SubCell"/>
</dbReference>
<dbReference type="EMBL" id="QGLF01000002">
    <property type="protein sequence ID" value="PWR21581.1"/>
    <property type="molecule type" value="Genomic_DNA"/>
</dbReference>
<keyword evidence="3 7" id="KW-0812">Transmembrane</keyword>
<feature type="transmembrane region" description="Helical" evidence="7">
    <location>
        <begin position="29"/>
        <end position="52"/>
    </location>
</feature>
<dbReference type="InterPro" id="IPR014150">
    <property type="entry name" value="Conjugal_tfr_TrbL"/>
</dbReference>
<dbReference type="Pfam" id="PF04610">
    <property type="entry name" value="TrbL"/>
    <property type="match status" value="1"/>
</dbReference>
<evidence type="ECO:0000256" key="5">
    <source>
        <dbReference type="ARBA" id="ARBA00023136"/>
    </source>
</evidence>
<dbReference type="NCBIfam" id="NF010449">
    <property type="entry name" value="PRK13875.1"/>
    <property type="match status" value="1"/>
</dbReference>
<accession>A0A317E4L9</accession>
<comment type="caution">
    <text evidence="8">The sequence shown here is derived from an EMBL/GenBank/DDBJ whole genome shotgun (WGS) entry which is preliminary data.</text>
</comment>
<evidence type="ECO:0000256" key="6">
    <source>
        <dbReference type="SAM" id="MobiDB-lite"/>
    </source>
</evidence>
<protein>
    <submittedName>
        <fullName evidence="8">P-type conjugative transfer protein TrbL</fullName>
    </submittedName>
</protein>
<feature type="region of interest" description="Disordered" evidence="6">
    <location>
        <begin position="378"/>
        <end position="445"/>
    </location>
</feature>
<evidence type="ECO:0000313" key="9">
    <source>
        <dbReference type="Proteomes" id="UP000246077"/>
    </source>
</evidence>
<dbReference type="RefSeq" id="WP_109920226.1">
    <property type="nucleotide sequence ID" value="NZ_QGLF01000002.1"/>
</dbReference>
<feature type="transmembrane region" description="Helical" evidence="7">
    <location>
        <begin position="238"/>
        <end position="259"/>
    </location>
</feature>
<evidence type="ECO:0000256" key="1">
    <source>
        <dbReference type="ARBA" id="ARBA00004141"/>
    </source>
</evidence>